<proteinExistence type="predicted"/>
<evidence type="ECO:0000256" key="1">
    <source>
        <dbReference type="SAM" id="MobiDB-lite"/>
    </source>
</evidence>
<evidence type="ECO:0000313" key="3">
    <source>
        <dbReference type="Proteomes" id="UP000000289"/>
    </source>
</evidence>
<feature type="compositionally biased region" description="Basic and acidic residues" evidence="1">
    <location>
        <begin position="18"/>
        <end position="29"/>
    </location>
</feature>
<dbReference type="AlphaFoldDB" id="A0A0K0H9M1"/>
<evidence type="ECO:0000313" key="2">
    <source>
        <dbReference type="EMBL" id="CCC30093.1"/>
    </source>
</evidence>
<gene>
    <name evidence="2" type="ordered locus">SBG_0996</name>
</gene>
<feature type="region of interest" description="Disordered" evidence="1">
    <location>
        <begin position="1"/>
        <end position="33"/>
    </location>
</feature>
<organism evidence="2 3">
    <name type="scientific">Salmonella bongori (strain ATCC 43975 / DSM 13772 / NCTC 12419)</name>
    <dbReference type="NCBI Taxonomy" id="218493"/>
    <lineage>
        <taxon>Bacteria</taxon>
        <taxon>Pseudomonadati</taxon>
        <taxon>Pseudomonadota</taxon>
        <taxon>Gammaproteobacteria</taxon>
        <taxon>Enterobacterales</taxon>
        <taxon>Enterobacteriaceae</taxon>
        <taxon>Salmonella</taxon>
    </lineage>
</organism>
<name>A0A0K0H9M1_SALBC</name>
<dbReference type="eggNOG" id="ENOG5031T7P">
    <property type="taxonomic scope" value="Bacteria"/>
</dbReference>
<sequence length="53" mass="6359">MKFQETSINVKKKKSKEKKINDIHNRPKGAENNVKHKMFVKVIYQEMKEMTHS</sequence>
<dbReference type="Proteomes" id="UP000000289">
    <property type="component" value="Chromosome"/>
</dbReference>
<dbReference type="EMBL" id="FR877557">
    <property type="protein sequence ID" value="CCC30093.1"/>
    <property type="molecule type" value="Genomic_DNA"/>
</dbReference>
<accession>A0A0K0H9M1</accession>
<reference evidence="2 3" key="1">
    <citation type="journal article" date="2011" name="PLoS Pathog.">
        <title>Salmonella bongori provides insights into the evolution of the Salmonellae.</title>
        <authorList>
            <person name="Fookes M."/>
            <person name="Schroeder G.N."/>
            <person name="Langridge G.C."/>
            <person name="Blondel C.J."/>
            <person name="Mammina C."/>
            <person name="Connor T.R."/>
            <person name="Seth-Smith H."/>
            <person name="Vernikos G.S."/>
            <person name="Robinson K.S."/>
            <person name="Sanders M."/>
            <person name="Petty N.K."/>
            <person name="Kingsley R.A."/>
            <person name="Baumler A.J."/>
            <person name="Nuccio S.P."/>
            <person name="Contreras I."/>
            <person name="Santiviago C.A."/>
            <person name="Maskell D."/>
            <person name="Barrow P."/>
            <person name="Humphrey T."/>
            <person name="Nastasi A."/>
            <person name="Roberts M."/>
            <person name="Frankel G."/>
            <person name="Parkhill J."/>
            <person name="Dougan G."/>
            <person name="Thomson N.R."/>
        </authorList>
    </citation>
    <scope>NUCLEOTIDE SEQUENCE [LARGE SCALE GENOMIC DNA]</scope>
    <source>
        <strain evidence="3">ATCC 43975 / DSM 13772 / NCTC 12419</strain>
    </source>
</reference>
<protein>
    <submittedName>
        <fullName evidence="2">Uncharacterized protein</fullName>
    </submittedName>
</protein>
<dbReference type="KEGG" id="sbg:SBG_0996"/>